<protein>
    <submittedName>
        <fullName evidence="2">Uncharacterized protein</fullName>
    </submittedName>
</protein>
<keyword evidence="3" id="KW-1185">Reference proteome</keyword>
<dbReference type="EMBL" id="CP147711">
    <property type="protein sequence ID" value="WXC81803.1"/>
    <property type="molecule type" value="Genomic_DNA"/>
</dbReference>
<evidence type="ECO:0000256" key="1">
    <source>
        <dbReference type="SAM" id="Phobius"/>
    </source>
</evidence>
<proteinExistence type="predicted"/>
<reference evidence="2" key="2">
    <citation type="submission" date="2024-03" db="EMBL/GenBank/DDBJ databases">
        <authorList>
            <person name="Bromfield E.S.P."/>
            <person name="Cloutier S."/>
        </authorList>
    </citation>
    <scope>NUCLEOTIDE SEQUENCE</scope>
    <source>
        <strain evidence="2">5S5</strain>
    </source>
</reference>
<accession>A0ABZ2P3T6</accession>
<dbReference type="Proteomes" id="UP001432046">
    <property type="component" value="Chromosome"/>
</dbReference>
<feature type="transmembrane region" description="Helical" evidence="1">
    <location>
        <begin position="16"/>
        <end position="34"/>
    </location>
</feature>
<name>A0ABZ2P3T6_9BRAD</name>
<keyword evidence="1" id="KW-0472">Membrane</keyword>
<keyword evidence="1" id="KW-1133">Transmembrane helix</keyword>
<sequence length="74" mass="8000">MNHSIYSADRKTHMKIVVAALVANIGVASFGIAVRIKTGDGYSQTSHVIKVKSRHQDTIFATAILHPELPGSSR</sequence>
<organism evidence="2 3">
    <name type="scientific">Bradyrhizobium septentrionale</name>
    <dbReference type="NCBI Taxonomy" id="1404411"/>
    <lineage>
        <taxon>Bacteria</taxon>
        <taxon>Pseudomonadati</taxon>
        <taxon>Pseudomonadota</taxon>
        <taxon>Alphaproteobacteria</taxon>
        <taxon>Hyphomicrobiales</taxon>
        <taxon>Nitrobacteraceae</taxon>
        <taxon>Bradyrhizobium</taxon>
    </lineage>
</organism>
<evidence type="ECO:0000313" key="3">
    <source>
        <dbReference type="Proteomes" id="UP001432046"/>
    </source>
</evidence>
<keyword evidence="1" id="KW-0812">Transmembrane</keyword>
<evidence type="ECO:0000313" key="2">
    <source>
        <dbReference type="EMBL" id="WXC81803.1"/>
    </source>
</evidence>
<dbReference type="RefSeq" id="WP_338834279.1">
    <property type="nucleotide sequence ID" value="NZ_CP147711.1"/>
</dbReference>
<reference evidence="2" key="1">
    <citation type="journal article" date="2021" name="Int. J. Syst. Evol. Microbiol.">
        <title>Bradyrhizobium septentrionale sp. nov. (sv. septentrionale) and Bradyrhizobium quebecense sp. nov. (sv. septentrionale) associated with legumes native to Canada possess rearranged symbiosis genes and numerous insertion sequences.</title>
        <authorList>
            <person name="Bromfield E.S.P."/>
            <person name="Cloutier S."/>
        </authorList>
    </citation>
    <scope>NUCLEOTIDE SEQUENCE</scope>
    <source>
        <strain evidence="2">5S5</strain>
    </source>
</reference>
<gene>
    <name evidence="2" type="ORF">WDK88_09465</name>
</gene>